<organism evidence="2 3">
    <name type="scientific">Dorcoceras hygrometricum</name>
    <dbReference type="NCBI Taxonomy" id="472368"/>
    <lineage>
        <taxon>Eukaryota</taxon>
        <taxon>Viridiplantae</taxon>
        <taxon>Streptophyta</taxon>
        <taxon>Embryophyta</taxon>
        <taxon>Tracheophyta</taxon>
        <taxon>Spermatophyta</taxon>
        <taxon>Magnoliopsida</taxon>
        <taxon>eudicotyledons</taxon>
        <taxon>Gunneridae</taxon>
        <taxon>Pentapetalae</taxon>
        <taxon>asterids</taxon>
        <taxon>lamiids</taxon>
        <taxon>Lamiales</taxon>
        <taxon>Gesneriaceae</taxon>
        <taxon>Didymocarpoideae</taxon>
        <taxon>Trichosporeae</taxon>
        <taxon>Loxocarpinae</taxon>
        <taxon>Dorcoceras</taxon>
    </lineage>
</organism>
<feature type="chain" id="PRO_5016317795" evidence="1">
    <location>
        <begin position="21"/>
        <end position="71"/>
    </location>
</feature>
<dbReference type="EMBL" id="KV011866">
    <property type="protein sequence ID" value="KZV25533.1"/>
    <property type="molecule type" value="Genomic_DNA"/>
</dbReference>
<dbReference type="OrthoDB" id="1696886at2759"/>
<protein>
    <submittedName>
        <fullName evidence="2">Uncharacterized protein</fullName>
    </submittedName>
</protein>
<accession>A0A2Z7AVM3</accession>
<evidence type="ECO:0000313" key="2">
    <source>
        <dbReference type="EMBL" id="KZV25533.1"/>
    </source>
</evidence>
<dbReference type="Proteomes" id="UP000250235">
    <property type="component" value="Unassembled WGS sequence"/>
</dbReference>
<evidence type="ECO:0000313" key="3">
    <source>
        <dbReference type="Proteomes" id="UP000250235"/>
    </source>
</evidence>
<reference evidence="2 3" key="1">
    <citation type="journal article" date="2015" name="Proc. Natl. Acad. Sci. U.S.A.">
        <title>The resurrection genome of Boea hygrometrica: A blueprint for survival of dehydration.</title>
        <authorList>
            <person name="Xiao L."/>
            <person name="Yang G."/>
            <person name="Zhang L."/>
            <person name="Yang X."/>
            <person name="Zhao S."/>
            <person name="Ji Z."/>
            <person name="Zhou Q."/>
            <person name="Hu M."/>
            <person name="Wang Y."/>
            <person name="Chen M."/>
            <person name="Xu Y."/>
            <person name="Jin H."/>
            <person name="Xiao X."/>
            <person name="Hu G."/>
            <person name="Bao F."/>
            <person name="Hu Y."/>
            <person name="Wan P."/>
            <person name="Li L."/>
            <person name="Deng X."/>
            <person name="Kuang T."/>
            <person name="Xiang C."/>
            <person name="Zhu J.K."/>
            <person name="Oliver M.J."/>
            <person name="He Y."/>
        </authorList>
    </citation>
    <scope>NUCLEOTIDE SEQUENCE [LARGE SCALE GENOMIC DNA]</scope>
    <source>
        <strain evidence="3">cv. XS01</strain>
    </source>
</reference>
<dbReference type="AlphaFoldDB" id="A0A2Z7AVM3"/>
<evidence type="ECO:0000256" key="1">
    <source>
        <dbReference type="SAM" id="SignalP"/>
    </source>
</evidence>
<proteinExistence type="predicted"/>
<gene>
    <name evidence="2" type="ORF">F511_27518</name>
</gene>
<name>A0A2Z7AVM3_9LAMI</name>
<keyword evidence="1" id="KW-0732">Signal</keyword>
<sequence>MLHFKAFLLLLLLVFGGAVAAKFPCTKHGKDAKWRWQRQPWMNHGSFRGNSRGRLVDPAAESSFQIPKFPV</sequence>
<feature type="signal peptide" evidence="1">
    <location>
        <begin position="1"/>
        <end position="20"/>
    </location>
</feature>
<keyword evidence="3" id="KW-1185">Reference proteome</keyword>